<keyword evidence="2" id="KW-1185">Reference proteome</keyword>
<sequence length="560" mass="62074">MHVDAVAAWVSDLESTTRFVPSPLQSRKRRRSNPCKSQQLHKTRRVALTEMAARNHDDNPDTTKTTESKRMRTPSPSKRLFPADVYSSDADSPDELDECTPRPRQRIHPIPDLSLSYTNTLTAVATEDDLALQRRARSYAKQRSESHSRSQSQSQSQSASSARSTSPKKVTSLWDVGNGVTYMPLANTTASQREQLGRAGMALLDVLEDVADGPIFAASLRQELIEAGIEKIRQSQLDDDDDRPIEELKAELQTTLAINALSNRCAKNRDHESEWNNRVHTKVLELALGNDEAHVGFRSVATAKISSAFRPTHSPGLTTGKIVDYVIFLEPSRPARDIITSVIVSPSTSINHITYEALQTRPVAVSIETKTESRTVEEAKVQLGVWLAGQVARVEELIRQIALLETSKYGEEGTAGSHSSGREEWQGRVVPSPTHVHTQQPTPTPTTHSISPVITGLLSQIVFPLIDVQSENWSLFLGRVCTDTLISMSNPNMRKPASPIHIFHSIPLGNTANTVQTYRLIKSLKALRAWVDVELRMWWDKVLGINDSLVNATSCIHDTA</sequence>
<protein>
    <submittedName>
        <fullName evidence="1">Uncharacterized protein</fullName>
    </submittedName>
</protein>
<evidence type="ECO:0000313" key="2">
    <source>
        <dbReference type="Proteomes" id="UP000799754"/>
    </source>
</evidence>
<dbReference type="Proteomes" id="UP000799754">
    <property type="component" value="Unassembled WGS sequence"/>
</dbReference>
<gene>
    <name evidence="1" type="ORF">BU25DRAFT_411764</name>
</gene>
<reference evidence="1" key="1">
    <citation type="journal article" date="2020" name="Stud. Mycol.">
        <title>101 Dothideomycetes genomes: a test case for predicting lifestyles and emergence of pathogens.</title>
        <authorList>
            <person name="Haridas S."/>
            <person name="Albert R."/>
            <person name="Binder M."/>
            <person name="Bloem J."/>
            <person name="Labutti K."/>
            <person name="Salamov A."/>
            <person name="Andreopoulos B."/>
            <person name="Baker S."/>
            <person name="Barry K."/>
            <person name="Bills G."/>
            <person name="Bluhm B."/>
            <person name="Cannon C."/>
            <person name="Castanera R."/>
            <person name="Culley D."/>
            <person name="Daum C."/>
            <person name="Ezra D."/>
            <person name="Gonzalez J."/>
            <person name="Henrissat B."/>
            <person name="Kuo A."/>
            <person name="Liang C."/>
            <person name="Lipzen A."/>
            <person name="Lutzoni F."/>
            <person name="Magnuson J."/>
            <person name="Mondo S."/>
            <person name="Nolan M."/>
            <person name="Ohm R."/>
            <person name="Pangilinan J."/>
            <person name="Park H.-J."/>
            <person name="Ramirez L."/>
            <person name="Alfaro M."/>
            <person name="Sun H."/>
            <person name="Tritt A."/>
            <person name="Yoshinaga Y."/>
            <person name="Zwiers L.-H."/>
            <person name="Turgeon B."/>
            <person name="Goodwin S."/>
            <person name="Spatafora J."/>
            <person name="Crous P."/>
            <person name="Grigoriev I."/>
        </authorList>
    </citation>
    <scope>NUCLEOTIDE SEQUENCE</scope>
    <source>
        <strain evidence="1">CBS 525.71</strain>
    </source>
</reference>
<organism evidence="1 2">
    <name type="scientific">Macroventuria anomochaeta</name>
    <dbReference type="NCBI Taxonomy" id="301207"/>
    <lineage>
        <taxon>Eukaryota</taxon>
        <taxon>Fungi</taxon>
        <taxon>Dikarya</taxon>
        <taxon>Ascomycota</taxon>
        <taxon>Pezizomycotina</taxon>
        <taxon>Dothideomycetes</taxon>
        <taxon>Pleosporomycetidae</taxon>
        <taxon>Pleosporales</taxon>
        <taxon>Pleosporineae</taxon>
        <taxon>Didymellaceae</taxon>
        <taxon>Macroventuria</taxon>
    </lineage>
</organism>
<proteinExistence type="predicted"/>
<evidence type="ECO:0000313" key="1">
    <source>
        <dbReference type="EMBL" id="KAF2626363.1"/>
    </source>
</evidence>
<name>A0ACB6RYZ1_9PLEO</name>
<accession>A0ACB6RYZ1</accession>
<dbReference type="EMBL" id="MU006721">
    <property type="protein sequence ID" value="KAF2626363.1"/>
    <property type="molecule type" value="Genomic_DNA"/>
</dbReference>
<comment type="caution">
    <text evidence="1">The sequence shown here is derived from an EMBL/GenBank/DDBJ whole genome shotgun (WGS) entry which is preliminary data.</text>
</comment>